<name>A0A3G9JQ46_9FIRM</name>
<dbReference type="InParanoid" id="A0A3G9JQ46"/>
<evidence type="ECO:0000313" key="3">
    <source>
        <dbReference type="Proteomes" id="UP000268059"/>
    </source>
</evidence>
<dbReference type="RefSeq" id="WP_125119251.1">
    <property type="nucleotide sequence ID" value="NZ_AP019309.1"/>
</dbReference>
<reference evidence="2 3" key="1">
    <citation type="submission" date="2018-11" db="EMBL/GenBank/DDBJ databases">
        <title>Novel Erysipelotrichaceae bacterium isolated from small intestine of a swine.</title>
        <authorList>
            <person name="Kim J.S."/>
            <person name="Choe H."/>
            <person name="Lee Y.R."/>
            <person name="Kim K.M."/>
            <person name="Park D.S."/>
        </authorList>
    </citation>
    <scope>NUCLEOTIDE SEQUENCE [LARGE SCALE GENOMIC DNA]</scope>
    <source>
        <strain evidence="2 3">SG0102</strain>
    </source>
</reference>
<dbReference type="GO" id="GO:0016491">
    <property type="term" value="F:oxidoreductase activity"/>
    <property type="evidence" value="ECO:0007669"/>
    <property type="project" value="InterPro"/>
</dbReference>
<feature type="domain" description="Nitrogenase/oxidoreductase component 1" evidence="1">
    <location>
        <begin position="27"/>
        <end position="235"/>
    </location>
</feature>
<accession>A0A3G9JQ46</accession>
<evidence type="ECO:0000313" key="2">
    <source>
        <dbReference type="EMBL" id="BBH26378.1"/>
    </source>
</evidence>
<dbReference type="PANTHER" id="PTHR42846">
    <property type="entry name" value="NI-SIROHYDROCHLORIN A,C-DIAMIDE REDUCTIVE CYCLASE COMPLEX, COMPONENT CFBD"/>
    <property type="match status" value="1"/>
</dbReference>
<protein>
    <recommendedName>
        <fullName evidence="1">Nitrogenase/oxidoreductase component 1 domain-containing protein</fullName>
    </recommendedName>
</protein>
<dbReference type="SUPFAM" id="SSF53807">
    <property type="entry name" value="Helical backbone' metal receptor"/>
    <property type="match status" value="1"/>
</dbReference>
<dbReference type="InterPro" id="IPR052673">
    <property type="entry name" value="Ni-siroh_cyclase_CfbD"/>
</dbReference>
<dbReference type="Proteomes" id="UP000268059">
    <property type="component" value="Chromosome"/>
</dbReference>
<dbReference type="AlphaFoldDB" id="A0A3G9JQ46"/>
<proteinExistence type="predicted"/>
<dbReference type="EMBL" id="AP019309">
    <property type="protein sequence ID" value="BBH26378.1"/>
    <property type="molecule type" value="Genomic_DNA"/>
</dbReference>
<sequence length="375" mass="41370">MNVYTSLPVYTGDVSGVCSALYELGGMIVIHDPSGCNSTYNTHDEIRWYDHPSLIFISGLKESDAIMGNDQKFIDDIIASANDLQPRFIVLVNSPVPYINGTDMEAICHQVSEKTGIPTFYVPTNALHDYAHGISLAFTSLAKAFTFKRGEKIPHSLNILGVTPLDYTSATCVSSMKQVLSAFKVVSVWAKEASLEELEKSLLAQVNLVVSSSGLALAKYLYKNYGMPYVIGVPLEALQETITTLLEKAIATGENQSIINSIHGDKKVTLIGEPILAHSLGTVLTRDYALDYRVLCDLEDHKGLLRKEDLACHDEKHMQAYLQDSPYVIADPLYRKIVSTKLITLPHLAMSGRLFLKDIEDVITMKVGGMCDEFK</sequence>
<organism evidence="2 3">
    <name type="scientific">Intestinibaculum porci</name>
    <dbReference type="NCBI Taxonomy" id="2487118"/>
    <lineage>
        <taxon>Bacteria</taxon>
        <taxon>Bacillati</taxon>
        <taxon>Bacillota</taxon>
        <taxon>Erysipelotrichia</taxon>
        <taxon>Erysipelotrichales</taxon>
        <taxon>Erysipelotrichaceae</taxon>
        <taxon>Intestinibaculum</taxon>
    </lineage>
</organism>
<dbReference type="Pfam" id="PF00148">
    <property type="entry name" value="Oxidored_nitro"/>
    <property type="match status" value="1"/>
</dbReference>
<dbReference type="PANTHER" id="PTHR42846:SF1">
    <property type="entry name" value="NI-SIROHYDROCHLORIN A,C-DIAMIDE REDUCTIVE CYCLASE COMPLEX, COMPONENT CFBD"/>
    <property type="match status" value="1"/>
</dbReference>
<dbReference type="OrthoDB" id="3199475at2"/>
<evidence type="ECO:0000259" key="1">
    <source>
        <dbReference type="Pfam" id="PF00148"/>
    </source>
</evidence>
<dbReference type="Gene3D" id="3.40.50.1980">
    <property type="entry name" value="Nitrogenase molybdenum iron protein domain"/>
    <property type="match status" value="2"/>
</dbReference>
<gene>
    <name evidence="2" type="ORF">SG0102_13120</name>
</gene>
<dbReference type="InterPro" id="IPR000510">
    <property type="entry name" value="Nase/OxRdtase_comp1"/>
</dbReference>
<dbReference type="KEGG" id="ebm:SG0102_13120"/>
<keyword evidence="3" id="KW-1185">Reference proteome</keyword>